<sequence>MNVLIDTHGRSCSPNDLTAMLLDRARPIPASFWQNLAQNVDIPQFSCGIPSEEDLKENLSSAQKEVSFSWESQQQIDEFRQKWCDFNLRCLEAGKKVYIGWYVNSRPDPWIINFYNAHQEKYQNQLFFLVGSQDFGCIPKGQYSQEEINKARDFYDAQDDEHLNAYSDRYTFVKNGRF</sequence>
<evidence type="ECO:0000313" key="2">
    <source>
        <dbReference type="Proteomes" id="UP000031307"/>
    </source>
</evidence>
<dbReference type="AlphaFoldDB" id="A0A0C1EE97"/>
<dbReference type="EMBL" id="JSAM01000020">
    <property type="protein sequence ID" value="KIA78428.1"/>
    <property type="molecule type" value="Genomic_DNA"/>
</dbReference>
<evidence type="ECO:0000313" key="1">
    <source>
        <dbReference type="EMBL" id="KIA78428.1"/>
    </source>
</evidence>
<comment type="caution">
    <text evidence="1">The sequence shown here is derived from an EMBL/GenBank/DDBJ whole genome shotgun (WGS) entry which is preliminary data.</text>
</comment>
<accession>A0A0C1EE97</accession>
<reference evidence="1 2" key="1">
    <citation type="journal article" date="2014" name="Mol. Biol. Evol.">
        <title>Massive expansion of Ubiquitination-related gene families within the Chlamydiae.</title>
        <authorList>
            <person name="Domman D."/>
            <person name="Collingro A."/>
            <person name="Lagkouvardos I."/>
            <person name="Gehre L."/>
            <person name="Weinmaier T."/>
            <person name="Rattei T."/>
            <person name="Subtil A."/>
            <person name="Horn M."/>
        </authorList>
    </citation>
    <scope>NUCLEOTIDE SEQUENCE [LARGE SCALE GENOMIC DNA]</scope>
    <source>
        <strain evidence="1 2">OEW1</strain>
    </source>
</reference>
<organism evidence="1 2">
    <name type="scientific">Parachlamydia acanthamoebae</name>
    <dbReference type="NCBI Taxonomy" id="83552"/>
    <lineage>
        <taxon>Bacteria</taxon>
        <taxon>Pseudomonadati</taxon>
        <taxon>Chlamydiota</taxon>
        <taxon>Chlamydiia</taxon>
        <taxon>Parachlamydiales</taxon>
        <taxon>Parachlamydiaceae</taxon>
        <taxon>Parachlamydia</taxon>
    </lineage>
</organism>
<protein>
    <submittedName>
        <fullName evidence="1">Uncharacterized protein</fullName>
    </submittedName>
</protein>
<gene>
    <name evidence="1" type="ORF">DB43_DZ00150</name>
</gene>
<proteinExistence type="predicted"/>
<dbReference type="RefSeq" id="WP_237753852.1">
    <property type="nucleotide sequence ID" value="NZ_JSAM01000020.1"/>
</dbReference>
<dbReference type="Proteomes" id="UP000031307">
    <property type="component" value="Unassembled WGS sequence"/>
</dbReference>
<name>A0A0C1EE97_9BACT</name>
<dbReference type="PATRIC" id="fig|83552.4.peg.356"/>